<comment type="caution">
    <text evidence="3">The sequence shown here is derived from an EMBL/GenBank/DDBJ whole genome shotgun (WGS) entry which is preliminary data.</text>
</comment>
<dbReference type="PANTHER" id="PTHR35369">
    <property type="entry name" value="BLR3025 PROTEIN-RELATED"/>
    <property type="match status" value="1"/>
</dbReference>
<dbReference type="InterPro" id="IPR036775">
    <property type="entry name" value="DNA_pol_Y-fam_lit_finger_sf"/>
</dbReference>
<keyword evidence="4" id="KW-1185">Reference proteome</keyword>
<evidence type="ECO:0000256" key="1">
    <source>
        <dbReference type="ARBA" id="ARBA00022763"/>
    </source>
</evidence>
<dbReference type="PROSITE" id="PS50173">
    <property type="entry name" value="UMUC"/>
    <property type="match status" value="1"/>
</dbReference>
<evidence type="ECO:0000313" key="3">
    <source>
        <dbReference type="EMBL" id="MFC4508434.1"/>
    </source>
</evidence>
<reference evidence="4" key="1">
    <citation type="journal article" date="2019" name="Int. J. Syst. Evol. Microbiol.">
        <title>The Global Catalogue of Microorganisms (GCM) 10K type strain sequencing project: providing services to taxonomists for standard genome sequencing and annotation.</title>
        <authorList>
            <consortium name="The Broad Institute Genomics Platform"/>
            <consortium name="The Broad Institute Genome Sequencing Center for Infectious Disease"/>
            <person name="Wu L."/>
            <person name="Ma J."/>
        </authorList>
    </citation>
    <scope>NUCLEOTIDE SEQUENCE [LARGE SCALE GENOMIC DNA]</scope>
    <source>
        <strain evidence="4">CGMCC 4.7177</strain>
    </source>
</reference>
<dbReference type="SUPFAM" id="SSF56672">
    <property type="entry name" value="DNA/RNA polymerases"/>
    <property type="match status" value="1"/>
</dbReference>
<dbReference type="InterPro" id="IPR001126">
    <property type="entry name" value="UmuC"/>
</dbReference>
<dbReference type="InterPro" id="IPR043502">
    <property type="entry name" value="DNA/RNA_pol_sf"/>
</dbReference>
<dbReference type="InterPro" id="IPR050356">
    <property type="entry name" value="SulA_CellDiv_inhibitor"/>
</dbReference>
<dbReference type="InterPro" id="IPR017961">
    <property type="entry name" value="DNA_pol_Y-fam_little_finger"/>
</dbReference>
<name>A0ABV9B9V7_9ACTN</name>
<keyword evidence="1" id="KW-0227">DNA damage</keyword>
<dbReference type="SUPFAM" id="SSF100879">
    <property type="entry name" value="Lesion bypass DNA polymerase (Y-family), little finger domain"/>
    <property type="match status" value="1"/>
</dbReference>
<dbReference type="Gene3D" id="1.10.150.20">
    <property type="entry name" value="5' to 3' exonuclease, C-terminal subdomain"/>
    <property type="match status" value="1"/>
</dbReference>
<organism evidence="3 4">
    <name type="scientific">Streptomyces vulcanius</name>
    <dbReference type="NCBI Taxonomy" id="1441876"/>
    <lineage>
        <taxon>Bacteria</taxon>
        <taxon>Bacillati</taxon>
        <taxon>Actinomycetota</taxon>
        <taxon>Actinomycetes</taxon>
        <taxon>Kitasatosporales</taxon>
        <taxon>Streptomycetaceae</taxon>
        <taxon>Streptomyces</taxon>
    </lineage>
</organism>
<dbReference type="Gene3D" id="3.30.1490.100">
    <property type="entry name" value="DNA polymerase, Y-family, little finger domain"/>
    <property type="match status" value="1"/>
</dbReference>
<dbReference type="PANTHER" id="PTHR35369:SF2">
    <property type="entry name" value="BLR3025 PROTEIN"/>
    <property type="match status" value="1"/>
</dbReference>
<dbReference type="RefSeq" id="WP_381187157.1">
    <property type="nucleotide sequence ID" value="NZ_JBHSFK010000082.1"/>
</dbReference>
<evidence type="ECO:0000313" key="4">
    <source>
        <dbReference type="Proteomes" id="UP001595839"/>
    </source>
</evidence>
<evidence type="ECO:0000259" key="2">
    <source>
        <dbReference type="PROSITE" id="PS50173"/>
    </source>
</evidence>
<gene>
    <name evidence="3" type="ORF">ACFPIH_55175</name>
</gene>
<feature type="domain" description="UmuC" evidence="2">
    <location>
        <begin position="28"/>
        <end position="131"/>
    </location>
</feature>
<proteinExistence type="predicted"/>
<dbReference type="Pfam" id="PF11799">
    <property type="entry name" value="IMS_C"/>
    <property type="match status" value="1"/>
</dbReference>
<accession>A0ABV9B9V7</accession>
<sequence>MSADGRAREVATVMHVRCPQDVPEETYRQVLELLADLSAVVQALPPAAALVELKGALRYHGVGGHRLGEMARLRSVARLGVDLRIGVGTSRTVAATASAQTPAAGGIVSVDPETTAKWLGTLPVEALYGIGPRQAAVLRDYGIGTVALLASVPTGTVQRILGARAGRTAAERARGWDLTPVTPRSLPVSVSVGTRFERDLLDGAEVRARLLELVVRLGITLRGRGQAARAVTLQLRFAGDARWEKNRRLRVPSAHEDDLRTAVYQLMDAAGLQRGRLRGIVLKGEDAVAADAVAEQLSLDPGREARLVMEEAADRVRAKFGPDTIGPASAALRAG</sequence>
<dbReference type="Proteomes" id="UP001595839">
    <property type="component" value="Unassembled WGS sequence"/>
</dbReference>
<protein>
    <recommendedName>
        <fullName evidence="2">UmuC domain-containing protein</fullName>
    </recommendedName>
</protein>
<dbReference type="EMBL" id="JBHSFK010000082">
    <property type="protein sequence ID" value="MFC4508434.1"/>
    <property type="molecule type" value="Genomic_DNA"/>
</dbReference>